<keyword evidence="2" id="KW-1185">Reference proteome</keyword>
<proteinExistence type="predicted"/>
<dbReference type="Proteomes" id="UP001356427">
    <property type="component" value="Unassembled WGS sequence"/>
</dbReference>
<gene>
    <name evidence="1" type="ORF">J4Q44_G00049930</name>
</gene>
<dbReference type="AlphaFoldDB" id="A0AAN8NE93"/>
<comment type="caution">
    <text evidence="1">The sequence shown here is derived from an EMBL/GenBank/DDBJ whole genome shotgun (WGS) entry which is preliminary data.</text>
</comment>
<name>A0AAN8NE93_9TELE</name>
<organism evidence="1 2">
    <name type="scientific">Coregonus suidteri</name>
    <dbReference type="NCBI Taxonomy" id="861788"/>
    <lineage>
        <taxon>Eukaryota</taxon>
        <taxon>Metazoa</taxon>
        <taxon>Chordata</taxon>
        <taxon>Craniata</taxon>
        <taxon>Vertebrata</taxon>
        <taxon>Euteleostomi</taxon>
        <taxon>Actinopterygii</taxon>
        <taxon>Neopterygii</taxon>
        <taxon>Teleostei</taxon>
        <taxon>Protacanthopterygii</taxon>
        <taxon>Salmoniformes</taxon>
        <taxon>Salmonidae</taxon>
        <taxon>Coregoninae</taxon>
        <taxon>Coregonus</taxon>
    </lineage>
</organism>
<evidence type="ECO:0000313" key="2">
    <source>
        <dbReference type="Proteomes" id="UP001356427"/>
    </source>
</evidence>
<accession>A0AAN8NE93</accession>
<reference evidence="1 2" key="1">
    <citation type="submission" date="2021-04" db="EMBL/GenBank/DDBJ databases">
        <authorList>
            <person name="De Guttry C."/>
            <person name="Zahm M."/>
            <person name="Klopp C."/>
            <person name="Cabau C."/>
            <person name="Louis A."/>
            <person name="Berthelot C."/>
            <person name="Parey E."/>
            <person name="Roest Crollius H."/>
            <person name="Montfort J."/>
            <person name="Robinson-Rechavi M."/>
            <person name="Bucao C."/>
            <person name="Bouchez O."/>
            <person name="Gislard M."/>
            <person name="Lluch J."/>
            <person name="Milhes M."/>
            <person name="Lampietro C."/>
            <person name="Lopez Roques C."/>
            <person name="Donnadieu C."/>
            <person name="Braasch I."/>
            <person name="Desvignes T."/>
            <person name="Postlethwait J."/>
            <person name="Bobe J."/>
            <person name="Wedekind C."/>
            <person name="Guiguen Y."/>
        </authorList>
    </citation>
    <scope>NUCLEOTIDE SEQUENCE [LARGE SCALE GENOMIC DNA]</scope>
    <source>
        <strain evidence="1">Cs_M1</strain>
        <tissue evidence="1">Blood</tissue>
    </source>
</reference>
<protein>
    <submittedName>
        <fullName evidence="1">Uncharacterized protein</fullName>
    </submittedName>
</protein>
<dbReference type="EMBL" id="JAGTTL010000003">
    <property type="protein sequence ID" value="KAK6325651.1"/>
    <property type="molecule type" value="Genomic_DNA"/>
</dbReference>
<sequence>MHGLYRGALPPTQLPVTYSATSQGKESAEPLLLKSIVIDSAKALCPDSTDSLVSVMKSQKTQEVDVLPSGKS</sequence>
<evidence type="ECO:0000313" key="1">
    <source>
        <dbReference type="EMBL" id="KAK6325651.1"/>
    </source>
</evidence>